<reference evidence="3" key="1">
    <citation type="submission" date="2016-10" db="EMBL/GenBank/DDBJ databases">
        <authorList>
            <person name="Varghese N."/>
            <person name="Submissions S."/>
        </authorList>
    </citation>
    <scope>NUCLEOTIDE SEQUENCE [LARGE SCALE GENOMIC DNA]</scope>
    <source>
        <strain evidence="3">DSM 44260</strain>
    </source>
</reference>
<dbReference type="InterPro" id="IPR010982">
    <property type="entry name" value="Lambda_DNA-bd_dom_sf"/>
</dbReference>
<dbReference type="STRING" id="155974.SAMN04487818_110102"/>
<name>A0A1H9WDE7_9PSEU</name>
<organism evidence="2 3">
    <name type="scientific">Actinokineospora terrae</name>
    <dbReference type="NCBI Taxonomy" id="155974"/>
    <lineage>
        <taxon>Bacteria</taxon>
        <taxon>Bacillati</taxon>
        <taxon>Actinomycetota</taxon>
        <taxon>Actinomycetes</taxon>
        <taxon>Pseudonocardiales</taxon>
        <taxon>Pseudonocardiaceae</taxon>
        <taxon>Actinokineospora</taxon>
    </lineage>
</organism>
<dbReference type="SUPFAM" id="SSF47413">
    <property type="entry name" value="lambda repressor-like DNA-binding domains"/>
    <property type="match status" value="1"/>
</dbReference>
<dbReference type="RefSeq" id="WP_177215728.1">
    <property type="nucleotide sequence ID" value="NZ_FOGI01000010.1"/>
</dbReference>
<evidence type="ECO:0000313" key="3">
    <source>
        <dbReference type="Proteomes" id="UP000199051"/>
    </source>
</evidence>
<dbReference type="InterPro" id="IPR001387">
    <property type="entry name" value="Cro/C1-type_HTH"/>
</dbReference>
<protein>
    <submittedName>
        <fullName evidence="2">Helix-turn-helix domain-containing protein</fullName>
    </submittedName>
</protein>
<dbReference type="InterPro" id="IPR043917">
    <property type="entry name" value="DUF5753"/>
</dbReference>
<feature type="domain" description="HTH cro/C1-type" evidence="1">
    <location>
        <begin position="20"/>
        <end position="74"/>
    </location>
</feature>
<dbReference type="Proteomes" id="UP000199051">
    <property type="component" value="Unassembled WGS sequence"/>
</dbReference>
<dbReference type="Gene3D" id="1.10.260.40">
    <property type="entry name" value="lambda repressor-like DNA-binding domains"/>
    <property type="match status" value="1"/>
</dbReference>
<accession>A0A1H9WDE7</accession>
<dbReference type="Pfam" id="PF19054">
    <property type="entry name" value="DUF5753"/>
    <property type="match status" value="1"/>
</dbReference>
<proteinExistence type="predicted"/>
<dbReference type="EMBL" id="FOGI01000010">
    <property type="protein sequence ID" value="SES31942.1"/>
    <property type="molecule type" value="Genomic_DNA"/>
</dbReference>
<dbReference type="CDD" id="cd00093">
    <property type="entry name" value="HTH_XRE"/>
    <property type="match status" value="1"/>
</dbReference>
<evidence type="ECO:0000259" key="1">
    <source>
        <dbReference type="PROSITE" id="PS50943"/>
    </source>
</evidence>
<dbReference type="SMART" id="SM00530">
    <property type="entry name" value="HTH_XRE"/>
    <property type="match status" value="1"/>
</dbReference>
<keyword evidence="3" id="KW-1185">Reference proteome</keyword>
<evidence type="ECO:0000313" key="2">
    <source>
        <dbReference type="EMBL" id="SES31942.1"/>
    </source>
</evidence>
<gene>
    <name evidence="2" type="ORF">SAMN04487818_110102</name>
</gene>
<sequence>MPSGTHKPASPKDRALGAELRKLRNAAGLSLAAVCEVIDWKESTLSRVERGLRSLSPETVMALALIYKIPHKQRERLVAWSKETPSLGWWDRPPADMPPELGALAAYELEATQRFDWSPGIVPGLLQVPAYTEAVMREAGIAEKDMSVRLEARRARQQMLIGSQAPYAALIDLGSLRNQLCSREDFVAQLRHLTRLSQSPNISLRLVVRPTIQMMSAWYLLRFAYVGPMVHIEHFQSATYLFDGEAAPYIELKRFLEQLALSEQDTRDMLNSEIEHVLGG</sequence>
<dbReference type="GO" id="GO:0003677">
    <property type="term" value="F:DNA binding"/>
    <property type="evidence" value="ECO:0007669"/>
    <property type="project" value="InterPro"/>
</dbReference>
<dbReference type="AlphaFoldDB" id="A0A1H9WDE7"/>
<dbReference type="PROSITE" id="PS50943">
    <property type="entry name" value="HTH_CROC1"/>
    <property type="match status" value="1"/>
</dbReference>
<dbReference type="Pfam" id="PF13560">
    <property type="entry name" value="HTH_31"/>
    <property type="match status" value="1"/>
</dbReference>